<dbReference type="EMBL" id="RJKN01000001">
    <property type="protein sequence ID" value="ROP45787.1"/>
    <property type="molecule type" value="Genomic_DNA"/>
</dbReference>
<proteinExistence type="predicted"/>
<feature type="compositionally biased region" description="Basic and acidic residues" evidence="1">
    <location>
        <begin position="44"/>
        <end position="62"/>
    </location>
</feature>
<accession>A0A3N1HTJ3</accession>
<dbReference type="InParanoid" id="A0A3N1HTJ3"/>
<feature type="region of interest" description="Disordered" evidence="1">
    <location>
        <begin position="1"/>
        <end position="80"/>
    </location>
</feature>
<protein>
    <submittedName>
        <fullName evidence="2">Uncharacterized protein</fullName>
    </submittedName>
</protein>
<keyword evidence="3" id="KW-1185">Reference proteome</keyword>
<organism evidence="2 3">
    <name type="scientific">Pseudokineococcus lusitanus</name>
    <dbReference type="NCBI Taxonomy" id="763993"/>
    <lineage>
        <taxon>Bacteria</taxon>
        <taxon>Bacillati</taxon>
        <taxon>Actinomycetota</taxon>
        <taxon>Actinomycetes</taxon>
        <taxon>Kineosporiales</taxon>
        <taxon>Kineosporiaceae</taxon>
        <taxon>Pseudokineococcus</taxon>
    </lineage>
</organism>
<feature type="compositionally biased region" description="Basic and acidic residues" evidence="1">
    <location>
        <begin position="71"/>
        <end position="80"/>
    </location>
</feature>
<evidence type="ECO:0000256" key="1">
    <source>
        <dbReference type="SAM" id="MobiDB-lite"/>
    </source>
</evidence>
<sequence>MTTSSDPRSGSDDGGVPFPTVSVNAAEQDPDPAATTSDPTAQHKSADYDNDREDLPGGRTGDEAVSPADGASHDVSDIGS</sequence>
<comment type="caution">
    <text evidence="2">The sequence shown here is derived from an EMBL/GenBank/DDBJ whole genome shotgun (WGS) entry which is preliminary data.</text>
</comment>
<dbReference type="AlphaFoldDB" id="A0A3N1HTJ3"/>
<feature type="compositionally biased region" description="Polar residues" evidence="1">
    <location>
        <begin position="34"/>
        <end position="43"/>
    </location>
</feature>
<evidence type="ECO:0000313" key="3">
    <source>
        <dbReference type="Proteomes" id="UP000276232"/>
    </source>
</evidence>
<reference evidence="2 3" key="1">
    <citation type="journal article" date="2015" name="Stand. Genomic Sci.">
        <title>Genomic Encyclopedia of Bacterial and Archaeal Type Strains, Phase III: the genomes of soil and plant-associated and newly described type strains.</title>
        <authorList>
            <person name="Whitman W.B."/>
            <person name="Woyke T."/>
            <person name="Klenk H.P."/>
            <person name="Zhou Y."/>
            <person name="Lilburn T.G."/>
            <person name="Beck B.J."/>
            <person name="De Vos P."/>
            <person name="Vandamme P."/>
            <person name="Eisen J.A."/>
            <person name="Garrity G."/>
            <person name="Hugenholtz P."/>
            <person name="Kyrpides N.C."/>
        </authorList>
    </citation>
    <scope>NUCLEOTIDE SEQUENCE [LARGE SCALE GENOMIC DNA]</scope>
    <source>
        <strain evidence="2 3">CECT 7306</strain>
    </source>
</reference>
<evidence type="ECO:0000313" key="2">
    <source>
        <dbReference type="EMBL" id="ROP45787.1"/>
    </source>
</evidence>
<name>A0A3N1HTJ3_9ACTN</name>
<dbReference type="Proteomes" id="UP000276232">
    <property type="component" value="Unassembled WGS sequence"/>
</dbReference>
<gene>
    <name evidence="2" type="ORF">EDC03_0394</name>
</gene>
<dbReference type="RefSeq" id="WP_123378489.1">
    <property type="nucleotide sequence ID" value="NZ_RJKN01000001.1"/>
</dbReference>